<dbReference type="PANTHER" id="PTHR46268:SF6">
    <property type="entry name" value="UNIVERSAL STRESS PROTEIN UP12"/>
    <property type="match status" value="1"/>
</dbReference>
<dbReference type="InterPro" id="IPR006015">
    <property type="entry name" value="Universal_stress_UspA"/>
</dbReference>
<dbReference type="KEGG" id="mbas:ALGA_0032"/>
<dbReference type="CDD" id="cd00293">
    <property type="entry name" value="USP-like"/>
    <property type="match status" value="2"/>
</dbReference>
<dbReference type="Proteomes" id="UP000218267">
    <property type="component" value="Chromosome"/>
</dbReference>
<dbReference type="InterPro" id="IPR014729">
    <property type="entry name" value="Rossmann-like_a/b/a_fold"/>
</dbReference>
<feature type="domain" description="UspA" evidence="2">
    <location>
        <begin position="1"/>
        <end position="140"/>
    </location>
</feature>
<reference evidence="4" key="2">
    <citation type="journal article" date="2020" name="Antonie Van Leeuwenhoek">
        <title>Labilibaculum antarcticum sp. nov., a novel facultative anaerobic, psychrotorelant bacterium isolated from marine sediment of Antarctica.</title>
        <authorList>
            <person name="Watanabe M."/>
            <person name="Kojima H."/>
            <person name="Fukui M."/>
        </authorList>
    </citation>
    <scope>NUCLEOTIDE SEQUENCE [LARGE SCALE GENOMIC DNA]</scope>
    <source>
        <strain evidence="4">SPP2</strain>
    </source>
</reference>
<name>A0A1Y1CDL3_9BACT</name>
<evidence type="ECO:0000313" key="3">
    <source>
        <dbReference type="EMBL" id="BAX78427.1"/>
    </source>
</evidence>
<evidence type="ECO:0000313" key="4">
    <source>
        <dbReference type="Proteomes" id="UP000218267"/>
    </source>
</evidence>
<keyword evidence="4" id="KW-1185">Reference proteome</keyword>
<dbReference type="EMBL" id="AP018042">
    <property type="protein sequence ID" value="BAX78427.1"/>
    <property type="molecule type" value="Genomic_DNA"/>
</dbReference>
<evidence type="ECO:0000259" key="2">
    <source>
        <dbReference type="Pfam" id="PF00582"/>
    </source>
</evidence>
<dbReference type="Gene3D" id="3.40.50.620">
    <property type="entry name" value="HUPs"/>
    <property type="match status" value="2"/>
</dbReference>
<dbReference type="RefSeq" id="WP_096427368.1">
    <property type="nucleotide sequence ID" value="NZ_AP018042.1"/>
</dbReference>
<dbReference type="InterPro" id="IPR006016">
    <property type="entry name" value="UspA"/>
</dbReference>
<evidence type="ECO:0000256" key="1">
    <source>
        <dbReference type="ARBA" id="ARBA00008791"/>
    </source>
</evidence>
<dbReference type="OrthoDB" id="9788959at2"/>
<feature type="domain" description="UspA" evidence="2">
    <location>
        <begin position="150"/>
        <end position="271"/>
    </location>
</feature>
<organism evidence="3 4">
    <name type="scientific">Labilibaculum antarcticum</name>
    <dbReference type="NCBI Taxonomy" id="1717717"/>
    <lineage>
        <taxon>Bacteria</taxon>
        <taxon>Pseudomonadati</taxon>
        <taxon>Bacteroidota</taxon>
        <taxon>Bacteroidia</taxon>
        <taxon>Marinilabiliales</taxon>
        <taxon>Marinifilaceae</taxon>
        <taxon>Labilibaculum</taxon>
    </lineage>
</organism>
<reference evidence="3 4" key="1">
    <citation type="journal article" date="2018" name="Mar. Genomics">
        <title>Complete genome sequence of Marinifilaceae bacterium strain SPP2, isolated from the Antarctic marine sediment.</title>
        <authorList>
            <person name="Watanabe M."/>
            <person name="Kojima H."/>
            <person name="Fukui M."/>
        </authorList>
    </citation>
    <scope>NUCLEOTIDE SEQUENCE [LARGE SCALE GENOMIC DNA]</scope>
    <source>
        <strain evidence="3 4">SPP2</strain>
    </source>
</reference>
<dbReference type="Pfam" id="PF00582">
    <property type="entry name" value="Usp"/>
    <property type="match status" value="2"/>
</dbReference>
<gene>
    <name evidence="3" type="ORF">ALGA_0032</name>
</gene>
<dbReference type="SUPFAM" id="SSF52402">
    <property type="entry name" value="Adenine nucleotide alpha hydrolases-like"/>
    <property type="match status" value="2"/>
</dbReference>
<dbReference type="PANTHER" id="PTHR46268">
    <property type="entry name" value="STRESS RESPONSE PROTEIN NHAX"/>
    <property type="match status" value="1"/>
</dbReference>
<protein>
    <submittedName>
        <fullName evidence="3">Universal stress protein UspA</fullName>
    </submittedName>
</protein>
<sequence length="297" mass="34093">MKTILVPTDFSDHALFALKAAASIAHKIKAEIKLIHVCNLLSAGFAQYNQYYYQYNKENLKLANEQLIKLTEHECLEGIVVNKYIVTDMLIWETVSDERFKNVDLIVIGSHGTSGFNSTFIGSNTEKIVRLADAPVLTIKTEIEDFRINKIVFASNFMDESYKSFEKIKFFADLYDAHIDLLKIITPKDFESTLKSQKLIDNFAKKFDLTDYSKNIYNADKIEKGIIDFCYEQNSDLIAIETHGRTGFAHLINGSLTEDLVKHVTKPVLSIKMEKPQEFISKLLNYNKSYENWKNES</sequence>
<accession>A0A1Y1CDL3</accession>
<comment type="similarity">
    <text evidence="1">Belongs to the universal stress protein A family.</text>
</comment>
<proteinExistence type="inferred from homology"/>
<dbReference type="PRINTS" id="PR01438">
    <property type="entry name" value="UNVRSLSTRESS"/>
</dbReference>
<dbReference type="AlphaFoldDB" id="A0A1Y1CDL3"/>